<evidence type="ECO:0000313" key="1">
    <source>
        <dbReference type="EMBL" id="BED92522.1"/>
    </source>
</evidence>
<dbReference type="InterPro" id="IPR018247">
    <property type="entry name" value="EF_Hand_1_Ca_BS"/>
</dbReference>
<dbReference type="Gene3D" id="3.80.10.10">
    <property type="entry name" value="Ribonuclease Inhibitor"/>
    <property type="match status" value="1"/>
</dbReference>
<dbReference type="InterPro" id="IPR032675">
    <property type="entry name" value="LRR_dom_sf"/>
</dbReference>
<protein>
    <submittedName>
        <fullName evidence="1">Leu-rich repeat protein</fullName>
    </submittedName>
</protein>
<dbReference type="SUPFAM" id="SSF52058">
    <property type="entry name" value="L domain-like"/>
    <property type="match status" value="1"/>
</dbReference>
<dbReference type="Pfam" id="PF13306">
    <property type="entry name" value="LRR_5"/>
    <property type="match status" value="1"/>
</dbReference>
<proteinExistence type="predicted"/>
<name>A0AA48I2E6_9FIRM</name>
<dbReference type="KEGG" id="ptrh:RsTaC01_0269"/>
<organism evidence="1">
    <name type="scientific">Candidatus Paraimprobicoccus trichonymphae</name>
    <dbReference type="NCBI Taxonomy" id="3033793"/>
    <lineage>
        <taxon>Bacteria</taxon>
        <taxon>Bacillati</taxon>
        <taxon>Bacillota</taxon>
        <taxon>Clostridia</taxon>
        <taxon>Candidatus Paraimprobicoccus</taxon>
    </lineage>
</organism>
<reference evidence="1" key="1">
    <citation type="journal article" date="2023" name="ISME J.">
        <title>Emergence of putative energy parasites within Clostridia revealed by genome analysis of a novel endosymbiotic clade.</title>
        <authorList>
            <person name="Takahashi K."/>
            <person name="Kuwahara H."/>
            <person name="Horikawa Y."/>
            <person name="Izawa K."/>
            <person name="Kato D."/>
            <person name="Inagaki T."/>
            <person name="Yuki M."/>
            <person name="Ohkuma M."/>
            <person name="Hongoh Y."/>
        </authorList>
    </citation>
    <scope>NUCLEOTIDE SEQUENCE</scope>
    <source>
        <strain evidence="1">RsTa-C01</strain>
    </source>
</reference>
<sequence>MLVKEDCFFKNLEEAIKSKEIAQINEFDVSVSKKFKETRIAYIFSAEIIDEIAGLFKKNNFDDPEAKYKVAIIIITETRKVNFFEYDRAVADAYTKDDDKNYRTFKQICEQDFKSLLEGGAGVCRNYAGFVYILFSKFGFNNDSNVIIHRGPCSGSVEGHAFNVIVVNKIVYLIDLTQFGQIGIMTLNDYINALPKNLINEELAHAFKAIIPGENKILDFFDEFVPKHIKDFKNPFVANNYYTINNNKKIIMLYKRFTVQHGFSELRMGEYFEMIIGIDLCKYKIVTTDIFDTLEGYDFDNSHHLTYVDFSKSTKLKKIPTFCFKDCWNLNTVVFPDSVEEIEHGAFQDVLNSKNLNISMTGKPVFLSKNNYKNMEEFFEQQVKLIITNPGAGIFGGQFEIIKIAGSPMYVSPLYQKLFDNISILEDGTLLIDDHIYMLTELELKILAQSGFLNSKKMKLVGEHIITNFSFKNFNIKLECVDISGAELDDFANKNFFLSLNSKELIVSEKKLLYFKPNSCPHV</sequence>
<dbReference type="EMBL" id="AP027925">
    <property type="protein sequence ID" value="BED92522.1"/>
    <property type="molecule type" value="Genomic_DNA"/>
</dbReference>
<dbReference type="Proteomes" id="UP001335720">
    <property type="component" value="Chromosome"/>
</dbReference>
<dbReference type="PROSITE" id="PS00018">
    <property type="entry name" value="EF_HAND_1"/>
    <property type="match status" value="1"/>
</dbReference>
<dbReference type="AlphaFoldDB" id="A0AA48I2E6"/>
<accession>A0AA48I2E6</accession>
<dbReference type="InterPro" id="IPR026906">
    <property type="entry name" value="LRR_5"/>
</dbReference>
<gene>
    <name evidence="1" type="ORF">RsTaC01_0269</name>
</gene>